<dbReference type="OMA" id="YKPSPAC"/>
<proteinExistence type="inferred from homology"/>
<evidence type="ECO:0000256" key="9">
    <source>
        <dbReference type="RuleBase" id="RU365073"/>
    </source>
</evidence>
<evidence type="ECO:0000256" key="5">
    <source>
        <dbReference type="ARBA" id="ARBA00022927"/>
    </source>
</evidence>
<feature type="compositionally biased region" description="Polar residues" evidence="10">
    <location>
        <begin position="57"/>
        <end position="66"/>
    </location>
</feature>
<comment type="subunit">
    <text evidence="9">Component of the nuclear pore complex (NPC).</text>
</comment>
<dbReference type="OrthoDB" id="5422384at2759"/>
<dbReference type="STRING" id="717646.M2MQM3"/>
<gene>
    <name evidence="11" type="ORF">BAUCODRAFT_65665</name>
</gene>
<comment type="subcellular location">
    <subcellularLocation>
        <location evidence="1 9">Nucleus</location>
        <location evidence="1 9">Nuclear pore complex</location>
    </subcellularLocation>
</comment>
<dbReference type="GO" id="GO:0031080">
    <property type="term" value="C:nuclear pore outer ring"/>
    <property type="evidence" value="ECO:0007669"/>
    <property type="project" value="TreeGrafter"/>
</dbReference>
<dbReference type="GO" id="GO:0031965">
    <property type="term" value="C:nuclear membrane"/>
    <property type="evidence" value="ECO:0007669"/>
    <property type="project" value="UniProtKB-UniRule"/>
</dbReference>
<evidence type="ECO:0000256" key="2">
    <source>
        <dbReference type="ARBA" id="ARBA00005573"/>
    </source>
</evidence>
<keyword evidence="5 9" id="KW-0653">Protein transport</keyword>
<dbReference type="PANTHER" id="PTHR13373:SF21">
    <property type="entry name" value="NUCLEAR PORE COMPLEX PROTEIN NUP85"/>
    <property type="match status" value="1"/>
</dbReference>
<evidence type="ECO:0000256" key="1">
    <source>
        <dbReference type="ARBA" id="ARBA00004567"/>
    </source>
</evidence>
<feature type="compositionally biased region" description="Polar residues" evidence="10">
    <location>
        <begin position="10"/>
        <end position="31"/>
    </location>
</feature>
<dbReference type="GO" id="GO:0006606">
    <property type="term" value="P:protein import into nucleus"/>
    <property type="evidence" value="ECO:0007669"/>
    <property type="project" value="TreeGrafter"/>
</dbReference>
<dbReference type="HOGENOM" id="CLU_002336_0_0_1"/>
<evidence type="ECO:0000313" key="12">
    <source>
        <dbReference type="Proteomes" id="UP000011761"/>
    </source>
</evidence>
<reference evidence="11 12" key="1">
    <citation type="journal article" date="2012" name="PLoS Pathog.">
        <title>Diverse lifestyles and strategies of plant pathogenesis encoded in the genomes of eighteen Dothideomycetes fungi.</title>
        <authorList>
            <person name="Ohm R.A."/>
            <person name="Feau N."/>
            <person name="Henrissat B."/>
            <person name="Schoch C.L."/>
            <person name="Horwitz B.A."/>
            <person name="Barry K.W."/>
            <person name="Condon B.J."/>
            <person name="Copeland A.C."/>
            <person name="Dhillon B."/>
            <person name="Glaser F."/>
            <person name="Hesse C.N."/>
            <person name="Kosti I."/>
            <person name="LaButti K."/>
            <person name="Lindquist E.A."/>
            <person name="Lucas S."/>
            <person name="Salamov A.A."/>
            <person name="Bradshaw R.E."/>
            <person name="Ciuffetti L."/>
            <person name="Hamelin R.C."/>
            <person name="Kema G.H.J."/>
            <person name="Lawrence C."/>
            <person name="Scott J.A."/>
            <person name="Spatafora J.W."/>
            <person name="Turgeon B.G."/>
            <person name="de Wit P.J.G.M."/>
            <person name="Zhong S."/>
            <person name="Goodwin S.B."/>
            <person name="Grigoriev I.V."/>
        </authorList>
    </citation>
    <scope>NUCLEOTIDE SEQUENCE [LARGE SCALE GENOMIC DNA]</scope>
    <source>
        <strain evidence="11 12">UAMH 10762</strain>
    </source>
</reference>
<comment type="similarity">
    <text evidence="2 9">Belongs to the nucleoporin Nup85 family.</text>
</comment>
<keyword evidence="8 9" id="KW-0539">Nucleus</keyword>
<dbReference type="KEGG" id="bcom:BAUCODRAFT_65665"/>
<organism evidence="11 12">
    <name type="scientific">Baudoinia panamericana (strain UAMH 10762)</name>
    <name type="common">Angels' share fungus</name>
    <name type="synonym">Baudoinia compniacensis (strain UAMH 10762)</name>
    <dbReference type="NCBI Taxonomy" id="717646"/>
    <lineage>
        <taxon>Eukaryota</taxon>
        <taxon>Fungi</taxon>
        <taxon>Dikarya</taxon>
        <taxon>Ascomycota</taxon>
        <taxon>Pezizomycotina</taxon>
        <taxon>Dothideomycetes</taxon>
        <taxon>Dothideomycetidae</taxon>
        <taxon>Mycosphaerellales</taxon>
        <taxon>Teratosphaeriaceae</taxon>
        <taxon>Baudoinia</taxon>
    </lineage>
</organism>
<evidence type="ECO:0000313" key="11">
    <source>
        <dbReference type="EMBL" id="EMC99101.1"/>
    </source>
</evidence>
<feature type="compositionally biased region" description="Polar residues" evidence="10">
    <location>
        <begin position="120"/>
        <end position="130"/>
    </location>
</feature>
<dbReference type="AlphaFoldDB" id="M2MQM3"/>
<evidence type="ECO:0000256" key="7">
    <source>
        <dbReference type="ARBA" id="ARBA00023132"/>
    </source>
</evidence>
<feature type="compositionally biased region" description="Polar residues" evidence="10">
    <location>
        <begin position="907"/>
        <end position="917"/>
    </location>
</feature>
<evidence type="ECO:0000256" key="10">
    <source>
        <dbReference type="SAM" id="MobiDB-lite"/>
    </source>
</evidence>
<comment type="function">
    <text evidence="9">Functions as a component of the nuclear pore complex (NPC).</text>
</comment>
<dbReference type="Proteomes" id="UP000011761">
    <property type="component" value="Unassembled WGS sequence"/>
</dbReference>
<dbReference type="EMBL" id="KB445552">
    <property type="protein sequence ID" value="EMC99101.1"/>
    <property type="molecule type" value="Genomic_DNA"/>
</dbReference>
<evidence type="ECO:0000256" key="6">
    <source>
        <dbReference type="ARBA" id="ARBA00023010"/>
    </source>
</evidence>
<name>M2MQM3_BAUPA</name>
<keyword evidence="3 9" id="KW-0813">Transport</keyword>
<evidence type="ECO:0000256" key="4">
    <source>
        <dbReference type="ARBA" id="ARBA00022816"/>
    </source>
</evidence>
<evidence type="ECO:0000256" key="3">
    <source>
        <dbReference type="ARBA" id="ARBA00022448"/>
    </source>
</evidence>
<dbReference type="GO" id="GO:0045893">
    <property type="term" value="P:positive regulation of DNA-templated transcription"/>
    <property type="evidence" value="ECO:0007669"/>
    <property type="project" value="TreeGrafter"/>
</dbReference>
<feature type="region of interest" description="Disordered" evidence="10">
    <location>
        <begin position="1"/>
        <end position="155"/>
    </location>
</feature>
<dbReference type="RefSeq" id="XP_007673763.1">
    <property type="nucleotide sequence ID" value="XM_007675573.1"/>
</dbReference>
<feature type="compositionally biased region" description="Acidic residues" evidence="10">
    <location>
        <begin position="88"/>
        <end position="107"/>
    </location>
</feature>
<dbReference type="PANTHER" id="PTHR13373">
    <property type="entry name" value="FROUNT PROTEIN-RELATED"/>
    <property type="match status" value="1"/>
</dbReference>
<keyword evidence="9" id="KW-0472">Membrane</keyword>
<keyword evidence="12" id="KW-1185">Reference proteome</keyword>
<dbReference type="InterPro" id="IPR011502">
    <property type="entry name" value="Nucleoporin_Nup85"/>
</dbReference>
<keyword evidence="6 9" id="KW-0811">Translocation</keyword>
<sequence length="1013" mass="110951">MSLRFKSTRDSPSTPNRKANRSLATQPSTTPAGPPPTWLTNQSTTPGDPPPRKLFGSSFNPANNTFGPRGNTPARRGFTVPESSPLQDGDEDEGEDAEGEDAEEMDGVQDQSRLIPPPTEQSAFLSSFMSSPRGLKRSRNGQVREQRPESDYPAIARGITSHARLAVLSESDDLLLSEEEVLSEMMARRDNLSSAQEGATRLAKLWAKHSDSTTREGKIGPAVDDPITKANYLAALLLQLHHPHTVGQAKPPGAQSWDALSRKPASSACSVPRALLDWLDLYHNPFPDDFRTVLDHQPNPSHHERFWDTIYVCLTRGRFQQAIQLLREAGWENAATAEEDGRPDGYSDRQLDNIEEVAERFARVLQASPAVQYDDWDVKGNDWQVYRQSVFTAVKDLEQFAGDENDEAGALTKSGRNLFSVSAASKIAESRIPWSVYTNIKLSYDILLGRAEEIMDASQDWLEASIYITAWWDGDSSEAGSLGLSRASLRRSLTASQKAREVDVTPTAAYRKHLADAFTYVTDTEDPLFLPDPMDDIHVGLGCIMAGDVESVLGLLRTWSLPVTVGVLDVASNGDWLSKRGRHSQALLDQGFSSEDLMVLSHGPDRQLHQMPSQVDRDEVLIEYADHLARKDVLRSSNGVEREGWELAVSVLGRMPNEEAAQHKVGEILQKLEVKEDARVDKILRACLDLGLAEEARAISERYADSLTNSTQSYGSALIYYARANATDKLKNTLALLTSLCLLHSAAVPSKADLDPQLASLLSNDRSALITLGQTDGEAVSTLQAHLSGYALLRTFYDVRDQIATGTTLKRPLERMRKAAEALICVLESASSCIHGGLFDPEIESVVPVDGVLALLGEALPLLGQPKRLFKKDQVFTLLRIAEDFSTVSGRIRENAESLLKASVSTYRGDSPESSWSMLKKSKSDLGSASGPGGLGGSSWDLLAESVMRPREESDANGKSASGVQRGWDWRQGLDGIESGADVGAKEVLMLVRVALAKEVARGWTGEIRWAID</sequence>
<dbReference type="Pfam" id="PF07575">
    <property type="entry name" value="Nucleopor_Nup85"/>
    <property type="match status" value="2"/>
</dbReference>
<dbReference type="GO" id="GO:0006406">
    <property type="term" value="P:mRNA export from nucleus"/>
    <property type="evidence" value="ECO:0007669"/>
    <property type="project" value="TreeGrafter"/>
</dbReference>
<keyword evidence="7 9" id="KW-0906">Nuclear pore complex</keyword>
<dbReference type="GeneID" id="19116226"/>
<dbReference type="GO" id="GO:0017056">
    <property type="term" value="F:structural constituent of nuclear pore"/>
    <property type="evidence" value="ECO:0007669"/>
    <property type="project" value="TreeGrafter"/>
</dbReference>
<dbReference type="eggNOG" id="ENOG502S1N1">
    <property type="taxonomic scope" value="Eukaryota"/>
</dbReference>
<accession>M2MQM3</accession>
<keyword evidence="4 9" id="KW-0509">mRNA transport</keyword>
<feature type="region of interest" description="Disordered" evidence="10">
    <location>
        <begin position="907"/>
        <end position="938"/>
    </location>
</feature>
<protein>
    <recommendedName>
        <fullName evidence="9">Nuclear pore complex protein Nup85</fullName>
    </recommendedName>
</protein>
<evidence type="ECO:0000256" key="8">
    <source>
        <dbReference type="ARBA" id="ARBA00023242"/>
    </source>
</evidence>